<keyword evidence="2" id="KW-0472">Membrane</keyword>
<feature type="transmembrane region" description="Helical" evidence="2">
    <location>
        <begin position="405"/>
        <end position="427"/>
    </location>
</feature>
<proteinExistence type="predicted"/>
<evidence type="ECO:0000313" key="3">
    <source>
        <dbReference type="EMBL" id="KAE8259915.1"/>
    </source>
</evidence>
<keyword evidence="4" id="KW-1185">Reference proteome</keyword>
<reference evidence="3" key="1">
    <citation type="submission" date="2016-04" db="EMBL/GenBank/DDBJ databases">
        <authorList>
            <person name="Nguyen H.D."/>
            <person name="Samba Siva P."/>
            <person name="Cullis J."/>
            <person name="Levesque C.A."/>
            <person name="Hambleton S."/>
        </authorList>
    </citation>
    <scope>NUCLEOTIDE SEQUENCE</scope>
    <source>
        <strain evidence="3">DAOMC 236416</strain>
    </source>
</reference>
<keyword evidence="2" id="KW-0812">Transmembrane</keyword>
<feature type="compositionally biased region" description="Basic and acidic residues" evidence="1">
    <location>
        <begin position="533"/>
        <end position="547"/>
    </location>
</feature>
<evidence type="ECO:0000256" key="1">
    <source>
        <dbReference type="SAM" id="MobiDB-lite"/>
    </source>
</evidence>
<feature type="region of interest" description="Disordered" evidence="1">
    <location>
        <begin position="533"/>
        <end position="631"/>
    </location>
</feature>
<feature type="transmembrane region" description="Helical" evidence="2">
    <location>
        <begin position="74"/>
        <end position="96"/>
    </location>
</feature>
<organism evidence="3 4">
    <name type="scientific">Tilletia indica</name>
    <dbReference type="NCBI Taxonomy" id="43049"/>
    <lineage>
        <taxon>Eukaryota</taxon>
        <taxon>Fungi</taxon>
        <taxon>Dikarya</taxon>
        <taxon>Basidiomycota</taxon>
        <taxon>Ustilaginomycotina</taxon>
        <taxon>Exobasidiomycetes</taxon>
        <taxon>Tilletiales</taxon>
        <taxon>Tilletiaceae</taxon>
        <taxon>Tilletia</taxon>
    </lineage>
</organism>
<feature type="transmembrane region" description="Helical" evidence="2">
    <location>
        <begin position="214"/>
        <end position="239"/>
    </location>
</feature>
<feature type="transmembrane region" description="Helical" evidence="2">
    <location>
        <begin position="361"/>
        <end position="385"/>
    </location>
</feature>
<gene>
    <name evidence="3" type="ORF">A4X13_0g698</name>
</gene>
<feature type="transmembrane region" description="Helical" evidence="2">
    <location>
        <begin position="144"/>
        <end position="164"/>
    </location>
</feature>
<sequence length="631" mass="69681">MPNVTITIFDALDQLDAFELPPAAVTFTYLYIVGHSSCILMASVALWRIKNRFRLFRSVSGPYGTAIIPNSTDALLACSFLFSLIDLPYCALTLVWQRDSAASKHWQIFFGCRYIPIIILFWLLLAATMSIWPFEAQKMRYPMVWNFCLIAVPAALLGSFMWAVHRADMLYSPAWDLHQHLKDSLPSEALTAEQIKIFMKIVELYRIAARASLLYVWIGVFWTSAFVLGLFIVGSHTVLRLARQYFKTRDKVRSQQVVENNSVAIQLQRASRASSSHRPDSANMASARLLQDLSLSTDDQGGSVLDDSLYNQDNIQTPGSDISSGPPQSVSFSPVVNSGAAEQRQHVAVLRQLRSLLVHTTVQILCIFGLCSGILVLFAAIAARLQTVLASSMRTKNSSIMSAVFSPQIIEQVVFLVLGNFYMASVLHRIRKGSRTVIFPREQDQGQQGCFQDGFGSFLKSGTGSDAQQQDQQAPVPVFCFTPRMVTVDEIKTDTLSRAHSGTAGDSARVRPAWTSKPLEALKVLRRIGSEGRIASDRPAGNRHDRSAGNITTPDELTTAPFYTLPRRGRATSDIPRFSRKPSLVNLPESPEPPRRIPNSGSASRRASLASNSVSGCDAVPISSSSRAMLR</sequence>
<dbReference type="Proteomes" id="UP000077521">
    <property type="component" value="Unassembled WGS sequence"/>
</dbReference>
<keyword evidence="2" id="KW-1133">Transmembrane helix</keyword>
<reference evidence="3" key="2">
    <citation type="journal article" date="2019" name="IMA Fungus">
        <title>Genome sequencing and comparison of five Tilletia species to identify candidate genes for the detection of regulated species infecting wheat.</title>
        <authorList>
            <person name="Nguyen H.D.T."/>
            <person name="Sultana T."/>
            <person name="Kesanakurti P."/>
            <person name="Hambleton S."/>
        </authorList>
    </citation>
    <scope>NUCLEOTIDE SEQUENCE</scope>
    <source>
        <strain evidence="3">DAOMC 236416</strain>
    </source>
</reference>
<name>A0A177TS66_9BASI</name>
<accession>A0A177TS66</accession>
<dbReference type="EMBL" id="LWDF02000023">
    <property type="protein sequence ID" value="KAE8259915.1"/>
    <property type="molecule type" value="Genomic_DNA"/>
</dbReference>
<evidence type="ECO:0000313" key="4">
    <source>
        <dbReference type="Proteomes" id="UP000077521"/>
    </source>
</evidence>
<protein>
    <submittedName>
        <fullName evidence="3">Uncharacterized protein</fullName>
    </submittedName>
</protein>
<dbReference type="AlphaFoldDB" id="A0A177TS66"/>
<comment type="caution">
    <text evidence="3">The sequence shown here is derived from an EMBL/GenBank/DDBJ whole genome shotgun (WGS) entry which is preliminary data.</text>
</comment>
<feature type="compositionally biased region" description="Polar residues" evidence="1">
    <location>
        <begin position="622"/>
        <end position="631"/>
    </location>
</feature>
<evidence type="ECO:0000256" key="2">
    <source>
        <dbReference type="SAM" id="Phobius"/>
    </source>
</evidence>
<feature type="compositionally biased region" description="Low complexity" evidence="1">
    <location>
        <begin position="599"/>
        <end position="615"/>
    </location>
</feature>
<feature type="transmembrane region" description="Helical" evidence="2">
    <location>
        <begin position="28"/>
        <end position="47"/>
    </location>
</feature>
<feature type="transmembrane region" description="Helical" evidence="2">
    <location>
        <begin position="108"/>
        <end position="132"/>
    </location>
</feature>